<gene>
    <name evidence="1" type="ORF">D9613_002601</name>
</gene>
<accession>A0A8H4QPX0</accession>
<proteinExistence type="predicted"/>
<protein>
    <submittedName>
        <fullName evidence="1">Uncharacterized protein</fullName>
    </submittedName>
</protein>
<dbReference type="EMBL" id="JAACJL010000044">
    <property type="protein sequence ID" value="KAF4614620.1"/>
    <property type="molecule type" value="Genomic_DNA"/>
</dbReference>
<name>A0A8H4QPX0_9AGAR</name>
<evidence type="ECO:0000313" key="2">
    <source>
        <dbReference type="Proteomes" id="UP000521872"/>
    </source>
</evidence>
<sequence length="82" mass="9136">MLSVLVPLLVPLRLDVRKNPHPLPSYRSYFFTTSTTTTIHLPAAANLKLSPPFEKTMIMRSDWIFQSTASTTLETPDSDASA</sequence>
<reference evidence="1 2" key="1">
    <citation type="submission" date="2019-12" db="EMBL/GenBank/DDBJ databases">
        <authorList>
            <person name="Floudas D."/>
            <person name="Bentzer J."/>
            <person name="Ahren D."/>
            <person name="Johansson T."/>
            <person name="Persson P."/>
            <person name="Tunlid A."/>
        </authorList>
    </citation>
    <scope>NUCLEOTIDE SEQUENCE [LARGE SCALE GENOMIC DNA]</scope>
    <source>
        <strain evidence="1 2">CBS 102.39</strain>
    </source>
</reference>
<keyword evidence="2" id="KW-1185">Reference proteome</keyword>
<dbReference type="Proteomes" id="UP000521872">
    <property type="component" value="Unassembled WGS sequence"/>
</dbReference>
<evidence type="ECO:0000313" key="1">
    <source>
        <dbReference type="EMBL" id="KAF4614620.1"/>
    </source>
</evidence>
<organism evidence="1 2">
    <name type="scientific">Agrocybe pediades</name>
    <dbReference type="NCBI Taxonomy" id="84607"/>
    <lineage>
        <taxon>Eukaryota</taxon>
        <taxon>Fungi</taxon>
        <taxon>Dikarya</taxon>
        <taxon>Basidiomycota</taxon>
        <taxon>Agaricomycotina</taxon>
        <taxon>Agaricomycetes</taxon>
        <taxon>Agaricomycetidae</taxon>
        <taxon>Agaricales</taxon>
        <taxon>Agaricineae</taxon>
        <taxon>Strophariaceae</taxon>
        <taxon>Agrocybe</taxon>
    </lineage>
</organism>
<comment type="caution">
    <text evidence="1">The sequence shown here is derived from an EMBL/GenBank/DDBJ whole genome shotgun (WGS) entry which is preliminary data.</text>
</comment>
<dbReference type="AlphaFoldDB" id="A0A8H4QPX0"/>